<organism evidence="5 6">
    <name type="scientific">Oceanobacillus luteolus</name>
    <dbReference type="NCBI Taxonomy" id="1274358"/>
    <lineage>
        <taxon>Bacteria</taxon>
        <taxon>Bacillati</taxon>
        <taxon>Bacillota</taxon>
        <taxon>Bacilli</taxon>
        <taxon>Bacillales</taxon>
        <taxon>Bacillaceae</taxon>
        <taxon>Oceanobacillus</taxon>
    </lineage>
</organism>
<dbReference type="HAMAP" id="MF_01124">
    <property type="entry name" value="MecA"/>
    <property type="match status" value="1"/>
</dbReference>
<dbReference type="Gene3D" id="3.30.70.1950">
    <property type="match status" value="1"/>
</dbReference>
<dbReference type="PANTHER" id="PTHR39161">
    <property type="entry name" value="ADAPTER PROTEIN MECA"/>
    <property type="match status" value="1"/>
</dbReference>
<comment type="domain">
    <text evidence="4">The N-terminal domain has binding sites for ComK and probably for unfolded/aggregated proteins; the C-terminal domain interacts with ClpC.</text>
</comment>
<dbReference type="InterPro" id="IPR038471">
    <property type="entry name" value="MecA_C_sf"/>
</dbReference>
<dbReference type="NCBIfam" id="NF002644">
    <property type="entry name" value="PRK02315.1-5"/>
    <property type="match status" value="1"/>
</dbReference>
<evidence type="ECO:0000313" key="5">
    <source>
        <dbReference type="EMBL" id="MFD1607913.1"/>
    </source>
</evidence>
<dbReference type="PANTHER" id="PTHR39161:SF1">
    <property type="entry name" value="ADAPTER PROTEIN MECA 1"/>
    <property type="match status" value="1"/>
</dbReference>
<gene>
    <name evidence="4 5" type="primary">mecA</name>
    <name evidence="5" type="ORF">ACFSBH_09630</name>
</gene>
<evidence type="ECO:0000256" key="2">
    <source>
        <dbReference type="ARBA" id="ARBA00011738"/>
    </source>
</evidence>
<name>A0ABW4HQP6_9BACI</name>
<proteinExistence type="inferred from homology"/>
<evidence type="ECO:0000256" key="3">
    <source>
        <dbReference type="ARBA" id="ARBA00023287"/>
    </source>
</evidence>
<evidence type="ECO:0000256" key="1">
    <source>
        <dbReference type="ARBA" id="ARBA00005397"/>
    </source>
</evidence>
<dbReference type="PIRSF" id="PIRSF029008">
    <property type="entry name" value="MecA"/>
    <property type="match status" value="1"/>
</dbReference>
<accession>A0ABW4HQP6</accession>
<dbReference type="EMBL" id="JBHUDE010000044">
    <property type="protein sequence ID" value="MFD1607913.1"/>
    <property type="molecule type" value="Genomic_DNA"/>
</dbReference>
<comment type="similarity">
    <text evidence="1 4">Belongs to the MecA family.</text>
</comment>
<dbReference type="Pfam" id="PF05389">
    <property type="entry name" value="MecA"/>
    <property type="match status" value="1"/>
</dbReference>
<protein>
    <recommendedName>
        <fullName evidence="4">Adapter protein MecA</fullName>
    </recommendedName>
</protein>
<reference evidence="6" key="1">
    <citation type="journal article" date="2019" name="Int. J. Syst. Evol. Microbiol.">
        <title>The Global Catalogue of Microorganisms (GCM) 10K type strain sequencing project: providing services to taxonomists for standard genome sequencing and annotation.</title>
        <authorList>
            <consortium name="The Broad Institute Genomics Platform"/>
            <consortium name="The Broad Institute Genome Sequencing Center for Infectious Disease"/>
            <person name="Wu L."/>
            <person name="Ma J."/>
        </authorList>
    </citation>
    <scope>NUCLEOTIDE SEQUENCE [LARGE SCALE GENOMIC DNA]</scope>
    <source>
        <strain evidence="6">CGMCC 1.12376</strain>
    </source>
</reference>
<sequence>MEIERINENTIKFYISYLDIENLGYEREEIWYNRERSEQLFWHMMDEVNQKEDFNPEGPLWIQVQAMEKGLEIIVTKAKISKQDEYEFDDEDDESMDLHGEEDIEGILEDTFGKSIDDKEEDDLGFHEEKLWIAVQFNDFEDVIQLSHVMKHDYEIQEQTLYHYEGKYYLYVQFGIEVLDDEAIQENLESKILEFATASNVSLHVLEEYGKKIIENNTFGEISKHFPAEK</sequence>
<dbReference type="RefSeq" id="WP_251514880.1">
    <property type="nucleotide sequence ID" value="NZ_JAMBON010000021.1"/>
</dbReference>
<dbReference type="Proteomes" id="UP001597221">
    <property type="component" value="Unassembled WGS sequence"/>
</dbReference>
<dbReference type="InterPro" id="IPR008681">
    <property type="entry name" value="Neg-reg_MecA"/>
</dbReference>
<comment type="subunit">
    <text evidence="2 4">Homodimer.</text>
</comment>
<keyword evidence="4" id="KW-0749">Sporulation</keyword>
<comment type="function">
    <text evidence="4">Enables the recognition and targeting of unfolded and aggregated proteins to the ClpC protease or to other proteins involved in proteolysis. Acts negatively in the development of competence by binding ComK and recruiting it to the ClpCP protease. When overexpressed, inhibits sporulation. Also involved in Spx degradation by ClpC.</text>
</comment>
<comment type="caution">
    <text evidence="5">The sequence shown here is derived from an EMBL/GenBank/DDBJ whole genome shotgun (WGS) entry which is preliminary data.</text>
</comment>
<keyword evidence="6" id="KW-1185">Reference proteome</keyword>
<evidence type="ECO:0000313" key="6">
    <source>
        <dbReference type="Proteomes" id="UP001597221"/>
    </source>
</evidence>
<keyword evidence="3 4" id="KW-0178">Competence</keyword>
<evidence type="ECO:0000256" key="4">
    <source>
        <dbReference type="HAMAP-Rule" id="MF_01124"/>
    </source>
</evidence>